<dbReference type="OrthoDB" id="713928at2"/>
<accession>A0A1G6QZ09</accession>
<keyword evidence="1" id="KW-0472">Membrane</keyword>
<dbReference type="RefSeq" id="WP_087938819.1">
    <property type="nucleotide sequence ID" value="NZ_FNAC01000011.1"/>
</dbReference>
<protein>
    <submittedName>
        <fullName evidence="2">Uncharacterized protein</fullName>
    </submittedName>
</protein>
<feature type="transmembrane region" description="Helical" evidence="1">
    <location>
        <begin position="12"/>
        <end position="42"/>
    </location>
</feature>
<name>A0A1G6QZ09_9BACT</name>
<keyword evidence="1" id="KW-0812">Transmembrane</keyword>
<keyword evidence="1" id="KW-1133">Transmembrane helix</keyword>
<organism evidence="2 3">
    <name type="scientific">Algoriphagus faecimaris</name>
    <dbReference type="NCBI Taxonomy" id="686796"/>
    <lineage>
        <taxon>Bacteria</taxon>
        <taxon>Pseudomonadati</taxon>
        <taxon>Bacteroidota</taxon>
        <taxon>Cytophagia</taxon>
        <taxon>Cytophagales</taxon>
        <taxon>Cyclobacteriaceae</taxon>
        <taxon>Algoriphagus</taxon>
    </lineage>
</organism>
<dbReference type="EMBL" id="FNAC01000011">
    <property type="protein sequence ID" value="SDC97572.1"/>
    <property type="molecule type" value="Genomic_DNA"/>
</dbReference>
<dbReference type="AlphaFoldDB" id="A0A1G6QZ09"/>
<gene>
    <name evidence="2" type="ORF">SAMN04488104_10111</name>
</gene>
<proteinExistence type="predicted"/>
<evidence type="ECO:0000256" key="1">
    <source>
        <dbReference type="SAM" id="Phobius"/>
    </source>
</evidence>
<reference evidence="3" key="1">
    <citation type="submission" date="2016-10" db="EMBL/GenBank/DDBJ databases">
        <authorList>
            <person name="Varghese N."/>
            <person name="Submissions S."/>
        </authorList>
    </citation>
    <scope>NUCLEOTIDE SEQUENCE [LARGE SCALE GENOMIC DNA]</scope>
    <source>
        <strain evidence="3">DSM 23095</strain>
    </source>
</reference>
<sequence>MEAHFIDAFFIGFLAGIIIFGFVTNSQGFLAIIPLFLIYLFLKKPKQHEAMKREFKNEIYNKSGISTV</sequence>
<keyword evidence="3" id="KW-1185">Reference proteome</keyword>
<evidence type="ECO:0000313" key="2">
    <source>
        <dbReference type="EMBL" id="SDC97572.1"/>
    </source>
</evidence>
<dbReference type="Proteomes" id="UP000199060">
    <property type="component" value="Unassembled WGS sequence"/>
</dbReference>
<evidence type="ECO:0000313" key="3">
    <source>
        <dbReference type="Proteomes" id="UP000199060"/>
    </source>
</evidence>